<sequence length="111" mass="12068">MNRRHGRCGRLPIILTVGFRRCWTCPSYRKDSDISIKHTIDKQVDASGGCVEACGSPLVGVICASGRAASCGSVKSFAKMRHVSCEEKRSRSIDQGLSSVAEKRDNAIIVK</sequence>
<name>A0A4Y2F8Y5_ARAVE</name>
<reference evidence="1 2" key="1">
    <citation type="journal article" date="2019" name="Sci. Rep.">
        <title>Orb-weaving spider Araneus ventricosus genome elucidates the spidroin gene catalogue.</title>
        <authorList>
            <person name="Kono N."/>
            <person name="Nakamura H."/>
            <person name="Ohtoshi R."/>
            <person name="Moran D.A.P."/>
            <person name="Shinohara A."/>
            <person name="Yoshida Y."/>
            <person name="Fujiwara M."/>
            <person name="Mori M."/>
            <person name="Tomita M."/>
            <person name="Arakawa K."/>
        </authorList>
    </citation>
    <scope>NUCLEOTIDE SEQUENCE [LARGE SCALE GENOMIC DNA]</scope>
</reference>
<accession>A0A4Y2F8Y5</accession>
<comment type="caution">
    <text evidence="1">The sequence shown here is derived from an EMBL/GenBank/DDBJ whole genome shotgun (WGS) entry which is preliminary data.</text>
</comment>
<dbReference type="Proteomes" id="UP000499080">
    <property type="component" value="Unassembled WGS sequence"/>
</dbReference>
<evidence type="ECO:0000313" key="1">
    <source>
        <dbReference type="EMBL" id="GBM37701.1"/>
    </source>
</evidence>
<evidence type="ECO:0000313" key="2">
    <source>
        <dbReference type="Proteomes" id="UP000499080"/>
    </source>
</evidence>
<keyword evidence="2" id="KW-1185">Reference proteome</keyword>
<dbReference type="EMBL" id="BGPR01000847">
    <property type="protein sequence ID" value="GBM37701.1"/>
    <property type="molecule type" value="Genomic_DNA"/>
</dbReference>
<proteinExistence type="predicted"/>
<gene>
    <name evidence="1" type="ORF">AVEN_9981_1</name>
</gene>
<dbReference type="AlphaFoldDB" id="A0A4Y2F8Y5"/>
<protein>
    <submittedName>
        <fullName evidence="1">Uncharacterized protein</fullName>
    </submittedName>
</protein>
<organism evidence="1 2">
    <name type="scientific">Araneus ventricosus</name>
    <name type="common">Orbweaver spider</name>
    <name type="synonym">Epeira ventricosa</name>
    <dbReference type="NCBI Taxonomy" id="182803"/>
    <lineage>
        <taxon>Eukaryota</taxon>
        <taxon>Metazoa</taxon>
        <taxon>Ecdysozoa</taxon>
        <taxon>Arthropoda</taxon>
        <taxon>Chelicerata</taxon>
        <taxon>Arachnida</taxon>
        <taxon>Araneae</taxon>
        <taxon>Araneomorphae</taxon>
        <taxon>Entelegynae</taxon>
        <taxon>Araneoidea</taxon>
        <taxon>Araneidae</taxon>
        <taxon>Araneus</taxon>
    </lineage>
</organism>